<protein>
    <recommendedName>
        <fullName evidence="7">NAD(P)-binding domain-containing protein</fullName>
    </recommendedName>
</protein>
<dbReference type="AlphaFoldDB" id="A0A1Z5JU56"/>
<organism evidence="5 6">
    <name type="scientific">Fistulifera solaris</name>
    <name type="common">Oleaginous diatom</name>
    <dbReference type="NCBI Taxonomy" id="1519565"/>
    <lineage>
        <taxon>Eukaryota</taxon>
        <taxon>Sar</taxon>
        <taxon>Stramenopiles</taxon>
        <taxon>Ochrophyta</taxon>
        <taxon>Bacillariophyta</taxon>
        <taxon>Bacillariophyceae</taxon>
        <taxon>Bacillariophycidae</taxon>
        <taxon>Naviculales</taxon>
        <taxon>Naviculaceae</taxon>
        <taxon>Fistulifera</taxon>
    </lineage>
</organism>
<dbReference type="Gene3D" id="3.40.50.720">
    <property type="entry name" value="NAD(P)-binding Rossmann-like Domain"/>
    <property type="match status" value="2"/>
</dbReference>
<dbReference type="PANTHER" id="PTHR15020:SF50">
    <property type="entry name" value="UPF0659 PROTEIN YMR090W"/>
    <property type="match status" value="1"/>
</dbReference>
<feature type="region of interest" description="Disordered" evidence="1">
    <location>
        <begin position="439"/>
        <end position="466"/>
    </location>
</feature>
<evidence type="ECO:0008006" key="7">
    <source>
        <dbReference type="Google" id="ProtNLM"/>
    </source>
</evidence>
<feature type="domain" description="NmrA-like" evidence="3">
    <location>
        <begin position="184"/>
        <end position="263"/>
    </location>
</feature>
<feature type="region of interest" description="Disordered" evidence="1">
    <location>
        <begin position="59"/>
        <end position="127"/>
    </location>
</feature>
<evidence type="ECO:0000259" key="4">
    <source>
        <dbReference type="Pfam" id="PF13460"/>
    </source>
</evidence>
<feature type="signal peptide" evidence="2">
    <location>
        <begin position="1"/>
        <end position="29"/>
    </location>
</feature>
<dbReference type="OrthoDB" id="10254221at2759"/>
<dbReference type="InterPro" id="IPR008030">
    <property type="entry name" value="NmrA-like"/>
</dbReference>
<accession>A0A1Z5JU56</accession>
<feature type="compositionally biased region" description="Basic and acidic residues" evidence="1">
    <location>
        <begin position="86"/>
        <end position="108"/>
    </location>
</feature>
<gene>
    <name evidence="5" type="ORF">FisN_10Lh182</name>
</gene>
<dbReference type="PANTHER" id="PTHR15020">
    <property type="entry name" value="FLAVIN REDUCTASE-RELATED"/>
    <property type="match status" value="1"/>
</dbReference>
<feature type="chain" id="PRO_5012419080" description="NAD(P)-binding domain-containing protein" evidence="2">
    <location>
        <begin position="30"/>
        <end position="765"/>
    </location>
</feature>
<comment type="caution">
    <text evidence="5">The sequence shown here is derived from an EMBL/GenBank/DDBJ whole genome shotgun (WGS) entry which is preliminary data.</text>
</comment>
<proteinExistence type="predicted"/>
<dbReference type="Proteomes" id="UP000198406">
    <property type="component" value="Unassembled WGS sequence"/>
</dbReference>
<evidence type="ECO:0000256" key="1">
    <source>
        <dbReference type="SAM" id="MobiDB-lite"/>
    </source>
</evidence>
<reference evidence="5 6" key="1">
    <citation type="journal article" date="2015" name="Plant Cell">
        <title>Oil accumulation by the oleaginous diatom Fistulifera solaris as revealed by the genome and transcriptome.</title>
        <authorList>
            <person name="Tanaka T."/>
            <person name="Maeda Y."/>
            <person name="Veluchamy A."/>
            <person name="Tanaka M."/>
            <person name="Abida H."/>
            <person name="Marechal E."/>
            <person name="Bowler C."/>
            <person name="Muto M."/>
            <person name="Sunaga Y."/>
            <person name="Tanaka M."/>
            <person name="Yoshino T."/>
            <person name="Taniguchi T."/>
            <person name="Fukuda Y."/>
            <person name="Nemoto M."/>
            <person name="Matsumoto M."/>
            <person name="Wong P.S."/>
            <person name="Aburatani S."/>
            <person name="Fujibuchi W."/>
        </authorList>
    </citation>
    <scope>NUCLEOTIDE SEQUENCE [LARGE SCALE GENOMIC DNA]</scope>
    <source>
        <strain evidence="5 6">JPCC DA0580</strain>
    </source>
</reference>
<keyword evidence="2" id="KW-0732">Signal</keyword>
<dbReference type="Pfam" id="PF05368">
    <property type="entry name" value="NmrA"/>
    <property type="match status" value="1"/>
</dbReference>
<name>A0A1Z5JU56_FISSO</name>
<dbReference type="InterPro" id="IPR016040">
    <property type="entry name" value="NAD(P)-bd_dom"/>
</dbReference>
<evidence type="ECO:0000313" key="6">
    <source>
        <dbReference type="Proteomes" id="UP000198406"/>
    </source>
</evidence>
<dbReference type="InParanoid" id="A0A1Z5JU56"/>
<evidence type="ECO:0000256" key="2">
    <source>
        <dbReference type="SAM" id="SignalP"/>
    </source>
</evidence>
<dbReference type="EMBL" id="BDSP01000114">
    <property type="protein sequence ID" value="GAX17318.1"/>
    <property type="molecule type" value="Genomic_DNA"/>
</dbReference>
<evidence type="ECO:0000313" key="5">
    <source>
        <dbReference type="EMBL" id="GAX17318.1"/>
    </source>
</evidence>
<feature type="compositionally biased region" description="Basic and acidic residues" evidence="1">
    <location>
        <begin position="64"/>
        <end position="78"/>
    </location>
</feature>
<evidence type="ECO:0000259" key="3">
    <source>
        <dbReference type="Pfam" id="PF05368"/>
    </source>
</evidence>
<dbReference type="Pfam" id="PF13460">
    <property type="entry name" value="NAD_binding_10"/>
    <property type="match status" value="1"/>
</dbReference>
<keyword evidence="6" id="KW-1185">Reference proteome</keyword>
<sequence length="765" mass="86219">MKEIMPSTSRRFISYIPCMLLWAVWESQAYTMPALPKNSLHIEPFTPASASRTRIILQSNTNKNKSDSGDVSGDNKEPSKRKKAKKNDQKDAEAKKRDLLKAVGERMRSKQQQNEEQEKPNLLDKFNPFKAGQNLRKQIDTALTSIKTSDELKSSIYYLDDRFTNFQDGTSSLGRLSEDDYIPEILVVGATGEIGRLVVKRLLQEGRSRVRVLVRDLYTQTLNMLGTGVTYCQGDLNNIESLEYAVTDVDKIIFCTNPPRADEDEFQDKFREFMEENLDGDQIMTDSGAPKLAEKGTASDREWEQMESVLEVRAQLAKQVDLIGLNNIVQAFLNVRHSDYGTSQAAKRSLFKFQGRPEDFNLFSLDDEDVENASAGATSGDLGYEPDDFSDIYDNFDDDDDDYVEKLYESEIEKIKDASVKMQTQWIRNQFGHGVFVGRVPKPSEGRSGGEAAITSSRLRSRQDPENGIDLGAGFGGFIVRVCSDGASYEAFVRTKEFYDNGIEYVCQFSTASKSQTAKNKSRNKFVTVRLPFENFRPVQQTEKVTKDINAVPVFQGSDVRNIGFRYRSSSNPLKAKLERGEWSCFYLALSYIKLYKSQPEPEFVYLSDAQIPPVVQNSMIRHEARQLALAGSNNDVNTVKLLDDSTFQSLAKDGAGRLNSPEETYYKYRGEETVRNSGLNYAIVRVSGFNEIPSAEETTIDLQPSNEYVTSMSRAEIAQVCVSAVMEPNALNKCFYVTKKVGAVQVTDANMKEKFRALPTDKTR</sequence>
<dbReference type="SUPFAM" id="SSF51735">
    <property type="entry name" value="NAD(P)-binding Rossmann-fold domains"/>
    <property type="match status" value="1"/>
</dbReference>
<feature type="domain" description="NAD(P)-binding" evidence="4">
    <location>
        <begin position="667"/>
        <end position="729"/>
    </location>
</feature>
<dbReference type="InterPro" id="IPR036291">
    <property type="entry name" value="NAD(P)-bd_dom_sf"/>
</dbReference>